<dbReference type="Proteomes" id="UP000231383">
    <property type="component" value="Unassembled WGS sequence"/>
</dbReference>
<dbReference type="PANTHER" id="PTHR48027">
    <property type="entry name" value="HETEROGENEOUS NUCLEAR RIBONUCLEOPROTEIN 87F-RELATED"/>
    <property type="match status" value="1"/>
</dbReference>
<dbReference type="SUPFAM" id="SSF54928">
    <property type="entry name" value="RNA-binding domain, RBD"/>
    <property type="match status" value="1"/>
</dbReference>
<dbReference type="InterPro" id="IPR035979">
    <property type="entry name" value="RBD_domain_sf"/>
</dbReference>
<evidence type="ECO:0000313" key="4">
    <source>
        <dbReference type="Proteomes" id="UP000231383"/>
    </source>
</evidence>
<protein>
    <submittedName>
        <fullName evidence="3">RNA-binding protein</fullName>
    </submittedName>
</protein>
<proteinExistence type="predicted"/>
<evidence type="ECO:0000313" key="3">
    <source>
        <dbReference type="EMBL" id="PJC32602.1"/>
    </source>
</evidence>
<dbReference type="InterPro" id="IPR048289">
    <property type="entry name" value="RRM2_NsCP33-like"/>
</dbReference>
<dbReference type="SMART" id="SM00360">
    <property type="entry name" value="RRM"/>
    <property type="match status" value="1"/>
</dbReference>
<organism evidence="3 4">
    <name type="scientific">Candidatus Roizmanbacteria bacterium CG_4_9_14_0_2_um_filter_39_13</name>
    <dbReference type="NCBI Taxonomy" id="1974839"/>
    <lineage>
        <taxon>Bacteria</taxon>
        <taxon>Candidatus Roizmaniibacteriota</taxon>
    </lineage>
</organism>
<dbReference type="AlphaFoldDB" id="A0A2M8EZY3"/>
<dbReference type="InterPro" id="IPR052462">
    <property type="entry name" value="SLIRP/GR-RBP-like"/>
</dbReference>
<dbReference type="InterPro" id="IPR003954">
    <property type="entry name" value="RRM_euk-type"/>
</dbReference>
<evidence type="ECO:0000256" key="1">
    <source>
        <dbReference type="ARBA" id="ARBA00022884"/>
    </source>
</evidence>
<feature type="domain" description="RRM" evidence="2">
    <location>
        <begin position="5"/>
        <end position="83"/>
    </location>
</feature>
<dbReference type="InterPro" id="IPR000504">
    <property type="entry name" value="RRM_dom"/>
</dbReference>
<keyword evidence="1" id="KW-0694">RNA-binding</keyword>
<gene>
    <name evidence="3" type="ORF">CO051_02905</name>
</gene>
<comment type="caution">
    <text evidence="3">The sequence shown here is derived from an EMBL/GenBank/DDBJ whole genome shotgun (WGS) entry which is preliminary data.</text>
</comment>
<dbReference type="PROSITE" id="PS50102">
    <property type="entry name" value="RRM"/>
    <property type="match status" value="1"/>
</dbReference>
<dbReference type="SMART" id="SM00361">
    <property type="entry name" value="RRM_1"/>
    <property type="match status" value="1"/>
</dbReference>
<name>A0A2M8EZY3_9BACT</name>
<accession>A0A2M8EZY3</accession>
<sequence>MDQNNKIFVGNLSWELRDDKLREVFSQFGEITDAVVIIDRRTNRSKGFGFVTFATPEAAQAAIEAMDGQDVDGRNIVVNIARPREERPPREFNN</sequence>
<dbReference type="CDD" id="cd21608">
    <property type="entry name" value="RRM2_NsCP33_like"/>
    <property type="match status" value="1"/>
</dbReference>
<evidence type="ECO:0000259" key="2">
    <source>
        <dbReference type="PROSITE" id="PS50102"/>
    </source>
</evidence>
<dbReference type="InterPro" id="IPR012677">
    <property type="entry name" value="Nucleotide-bd_a/b_plait_sf"/>
</dbReference>
<reference evidence="4" key="1">
    <citation type="submission" date="2017-09" db="EMBL/GenBank/DDBJ databases">
        <title>Depth-based differentiation of microbial function through sediment-hosted aquifers and enrichment of novel symbionts in the deep terrestrial subsurface.</title>
        <authorList>
            <person name="Probst A.J."/>
            <person name="Ladd B."/>
            <person name="Jarett J.K."/>
            <person name="Geller-Mcgrath D.E."/>
            <person name="Sieber C.M.K."/>
            <person name="Emerson J.B."/>
            <person name="Anantharaman K."/>
            <person name="Thomas B.C."/>
            <person name="Malmstrom R."/>
            <person name="Stieglmeier M."/>
            <person name="Klingl A."/>
            <person name="Woyke T."/>
            <person name="Ryan C.M."/>
            <person name="Banfield J.F."/>
        </authorList>
    </citation>
    <scope>NUCLEOTIDE SEQUENCE [LARGE SCALE GENOMIC DNA]</scope>
</reference>
<dbReference type="GO" id="GO:0003723">
    <property type="term" value="F:RNA binding"/>
    <property type="evidence" value="ECO:0007669"/>
    <property type="project" value="UniProtKB-KW"/>
</dbReference>
<dbReference type="Gene3D" id="3.30.70.330">
    <property type="match status" value="1"/>
</dbReference>
<dbReference type="Pfam" id="PF00076">
    <property type="entry name" value="RRM_1"/>
    <property type="match status" value="1"/>
</dbReference>
<dbReference type="EMBL" id="PFSC01000077">
    <property type="protein sequence ID" value="PJC32602.1"/>
    <property type="molecule type" value="Genomic_DNA"/>
</dbReference>